<feature type="transmembrane region" description="Helical" evidence="6">
    <location>
        <begin position="173"/>
        <end position="195"/>
    </location>
</feature>
<evidence type="ECO:0000256" key="2">
    <source>
        <dbReference type="ARBA" id="ARBA00007783"/>
    </source>
</evidence>
<accession>A0A1I1QTV0</accession>
<feature type="transmembrane region" description="Helical" evidence="6">
    <location>
        <begin position="102"/>
        <end position="125"/>
    </location>
</feature>
<keyword evidence="6" id="KW-0813">Transport</keyword>
<dbReference type="Proteomes" id="UP000198611">
    <property type="component" value="Unassembled WGS sequence"/>
</dbReference>
<name>A0A1I1QTV0_9GAMM</name>
<dbReference type="STRING" id="1123397.SAMN05660831_01294"/>
<dbReference type="InterPro" id="IPR047817">
    <property type="entry name" value="ABC2_TM_bact-type"/>
</dbReference>
<feature type="domain" description="ABC transmembrane type-2" evidence="7">
    <location>
        <begin position="19"/>
        <end position="248"/>
    </location>
</feature>
<evidence type="ECO:0000256" key="4">
    <source>
        <dbReference type="ARBA" id="ARBA00022989"/>
    </source>
</evidence>
<keyword evidence="9" id="KW-1185">Reference proteome</keyword>
<feature type="transmembrane region" description="Helical" evidence="6">
    <location>
        <begin position="137"/>
        <end position="161"/>
    </location>
</feature>
<evidence type="ECO:0000313" key="9">
    <source>
        <dbReference type="Proteomes" id="UP000198611"/>
    </source>
</evidence>
<keyword evidence="3 6" id="KW-0812">Transmembrane</keyword>
<dbReference type="PANTHER" id="PTHR43332:SF1">
    <property type="entry name" value="TRANSPORT PERMEASE PROTEIN"/>
    <property type="match status" value="1"/>
</dbReference>
<sequence length="253" mass="27677">MNIRGIYALTRKEVLRFAKVTIQTVLTPAITTLLYLLVFSQALSDRVDIWDGVPFLTFLVPGLAMMSVLQNAFANSSSSLIQSKMNGNIVFVLLSPLSPSEFFTAFTLAAILRGVLVGAVVWLVAGIFIDVPLAHPLMALVFAVLASGILGALGIIAGVWAEKFDQLAAFQNFIIVPLSFLAGVFYSIHSLPGFWRELSLLNPFFYMIDGFRWAFIEKSDVSPWLSLGMGVFFFALAGGLALALLQRGYKLRS</sequence>
<dbReference type="OrthoDB" id="9804001at2"/>
<evidence type="ECO:0000256" key="1">
    <source>
        <dbReference type="ARBA" id="ARBA00004141"/>
    </source>
</evidence>
<dbReference type="AlphaFoldDB" id="A0A1I1QTV0"/>
<dbReference type="RefSeq" id="WP_093427944.1">
    <property type="nucleotide sequence ID" value="NZ_FOMJ01000003.1"/>
</dbReference>
<dbReference type="PRINTS" id="PR00164">
    <property type="entry name" value="ABC2TRNSPORT"/>
</dbReference>
<dbReference type="PANTHER" id="PTHR43332">
    <property type="entry name" value="INNER MEMBRANE TRANSPORT PERMEASE YADH-RELATED"/>
    <property type="match status" value="1"/>
</dbReference>
<dbReference type="InterPro" id="IPR000412">
    <property type="entry name" value="ABC_2_transport"/>
</dbReference>
<dbReference type="EMBL" id="FOMJ01000003">
    <property type="protein sequence ID" value="SFD25541.1"/>
    <property type="molecule type" value="Genomic_DNA"/>
</dbReference>
<dbReference type="PIRSF" id="PIRSF006648">
    <property type="entry name" value="DrrB"/>
    <property type="match status" value="1"/>
</dbReference>
<feature type="transmembrane region" description="Helical" evidence="6">
    <location>
        <begin position="20"/>
        <end position="43"/>
    </location>
</feature>
<dbReference type="InterPro" id="IPR013525">
    <property type="entry name" value="ABC2_TM"/>
</dbReference>
<feature type="transmembrane region" description="Helical" evidence="6">
    <location>
        <begin position="55"/>
        <end position="74"/>
    </location>
</feature>
<comment type="subcellular location">
    <subcellularLocation>
        <location evidence="6">Cell inner membrane</location>
        <topology evidence="6">Multi-pass membrane protein</topology>
    </subcellularLocation>
    <subcellularLocation>
        <location evidence="1">Membrane</location>
        <topology evidence="1">Multi-pass membrane protein</topology>
    </subcellularLocation>
</comment>
<comment type="similarity">
    <text evidence="2 6">Belongs to the ABC-2 integral membrane protein family.</text>
</comment>
<dbReference type="GO" id="GO:0140359">
    <property type="term" value="F:ABC-type transporter activity"/>
    <property type="evidence" value="ECO:0007669"/>
    <property type="project" value="InterPro"/>
</dbReference>
<evidence type="ECO:0000313" key="8">
    <source>
        <dbReference type="EMBL" id="SFD25541.1"/>
    </source>
</evidence>
<evidence type="ECO:0000256" key="3">
    <source>
        <dbReference type="ARBA" id="ARBA00022692"/>
    </source>
</evidence>
<keyword evidence="5 6" id="KW-0472">Membrane</keyword>
<keyword evidence="6" id="KW-1003">Cell membrane</keyword>
<dbReference type="GO" id="GO:0043190">
    <property type="term" value="C:ATP-binding cassette (ABC) transporter complex"/>
    <property type="evidence" value="ECO:0007669"/>
    <property type="project" value="InterPro"/>
</dbReference>
<reference evidence="8 9" key="1">
    <citation type="submission" date="2016-10" db="EMBL/GenBank/DDBJ databases">
        <authorList>
            <person name="de Groot N.N."/>
        </authorList>
    </citation>
    <scope>NUCLEOTIDE SEQUENCE [LARGE SCALE GENOMIC DNA]</scope>
    <source>
        <strain evidence="8 9">HL3</strain>
    </source>
</reference>
<dbReference type="Pfam" id="PF01061">
    <property type="entry name" value="ABC2_membrane"/>
    <property type="match status" value="1"/>
</dbReference>
<feature type="transmembrane region" description="Helical" evidence="6">
    <location>
        <begin position="224"/>
        <end position="245"/>
    </location>
</feature>
<dbReference type="InterPro" id="IPR052522">
    <property type="entry name" value="ABC-2_transport_permease"/>
</dbReference>
<keyword evidence="4 6" id="KW-1133">Transmembrane helix</keyword>
<evidence type="ECO:0000256" key="6">
    <source>
        <dbReference type="RuleBase" id="RU361157"/>
    </source>
</evidence>
<protein>
    <recommendedName>
        <fullName evidence="6">Transport permease protein</fullName>
    </recommendedName>
</protein>
<proteinExistence type="inferred from homology"/>
<evidence type="ECO:0000256" key="5">
    <source>
        <dbReference type="ARBA" id="ARBA00023136"/>
    </source>
</evidence>
<evidence type="ECO:0000259" key="7">
    <source>
        <dbReference type="PROSITE" id="PS51012"/>
    </source>
</evidence>
<gene>
    <name evidence="8" type="ORF">SAMN05660831_01294</name>
</gene>
<dbReference type="PROSITE" id="PS51012">
    <property type="entry name" value="ABC_TM2"/>
    <property type="match status" value="1"/>
</dbReference>
<organism evidence="8 9">
    <name type="scientific">Thiohalospira halophila DSM 15071</name>
    <dbReference type="NCBI Taxonomy" id="1123397"/>
    <lineage>
        <taxon>Bacteria</taxon>
        <taxon>Pseudomonadati</taxon>
        <taxon>Pseudomonadota</taxon>
        <taxon>Gammaproteobacteria</taxon>
        <taxon>Thiohalospirales</taxon>
        <taxon>Thiohalospiraceae</taxon>
        <taxon>Thiohalospira</taxon>
    </lineage>
</organism>